<protein>
    <submittedName>
        <fullName evidence="2">Uncharacterized protein</fullName>
    </submittedName>
</protein>
<evidence type="ECO:0000256" key="1">
    <source>
        <dbReference type="SAM" id="MobiDB-lite"/>
    </source>
</evidence>
<evidence type="ECO:0000313" key="2">
    <source>
        <dbReference type="EMBL" id="GFQ06417.1"/>
    </source>
</evidence>
<comment type="caution">
    <text evidence="2">The sequence shown here is derived from an EMBL/GenBank/DDBJ whole genome shotgun (WGS) entry which is preliminary data.</text>
</comment>
<dbReference type="AlphaFoldDB" id="A0A830D436"/>
<accession>A0A830D436</accession>
<gene>
    <name evidence="2" type="ORF">PHJA_002785700</name>
</gene>
<dbReference type="EMBL" id="BMAC01001232">
    <property type="protein sequence ID" value="GFQ06417.1"/>
    <property type="molecule type" value="Genomic_DNA"/>
</dbReference>
<name>A0A830D436_9LAMI</name>
<organism evidence="2 3">
    <name type="scientific">Phtheirospermum japonicum</name>
    <dbReference type="NCBI Taxonomy" id="374723"/>
    <lineage>
        <taxon>Eukaryota</taxon>
        <taxon>Viridiplantae</taxon>
        <taxon>Streptophyta</taxon>
        <taxon>Embryophyta</taxon>
        <taxon>Tracheophyta</taxon>
        <taxon>Spermatophyta</taxon>
        <taxon>Magnoliopsida</taxon>
        <taxon>eudicotyledons</taxon>
        <taxon>Gunneridae</taxon>
        <taxon>Pentapetalae</taxon>
        <taxon>asterids</taxon>
        <taxon>lamiids</taxon>
        <taxon>Lamiales</taxon>
        <taxon>Orobanchaceae</taxon>
        <taxon>Orobanchaceae incertae sedis</taxon>
        <taxon>Phtheirospermum</taxon>
    </lineage>
</organism>
<proteinExistence type="predicted"/>
<reference evidence="2" key="1">
    <citation type="submission" date="2020-07" db="EMBL/GenBank/DDBJ databases">
        <title>Ethylene signaling mediates host invasion by parasitic plants.</title>
        <authorList>
            <person name="Yoshida S."/>
        </authorList>
    </citation>
    <scope>NUCLEOTIDE SEQUENCE</scope>
    <source>
        <strain evidence="2">Okayama</strain>
    </source>
</reference>
<dbReference type="Proteomes" id="UP000653305">
    <property type="component" value="Unassembled WGS sequence"/>
</dbReference>
<evidence type="ECO:0000313" key="3">
    <source>
        <dbReference type="Proteomes" id="UP000653305"/>
    </source>
</evidence>
<keyword evidence="3" id="KW-1185">Reference proteome</keyword>
<sequence length="80" mass="9127">MKQGGQRRNKNSERKEASVKVRAFRASQWALIPAVKAQSPHFSLLQRAFKFSGNAWGPRANAGPRRKCPRQTIPRNQLQQ</sequence>
<feature type="region of interest" description="Disordered" evidence="1">
    <location>
        <begin position="53"/>
        <end position="80"/>
    </location>
</feature>